<evidence type="ECO:0000313" key="2">
    <source>
        <dbReference type="EMBL" id="KKK71024.1"/>
    </source>
</evidence>
<feature type="region of interest" description="Disordered" evidence="1">
    <location>
        <begin position="90"/>
        <end position="111"/>
    </location>
</feature>
<protein>
    <submittedName>
        <fullName evidence="2">Uncharacterized protein</fullName>
    </submittedName>
</protein>
<reference evidence="2" key="1">
    <citation type="journal article" date="2015" name="Nature">
        <title>Complex archaea that bridge the gap between prokaryotes and eukaryotes.</title>
        <authorList>
            <person name="Spang A."/>
            <person name="Saw J.H."/>
            <person name="Jorgensen S.L."/>
            <person name="Zaremba-Niedzwiedzka K."/>
            <person name="Martijn J."/>
            <person name="Lind A.E."/>
            <person name="van Eijk R."/>
            <person name="Schleper C."/>
            <person name="Guy L."/>
            <person name="Ettema T.J."/>
        </authorList>
    </citation>
    <scope>NUCLEOTIDE SEQUENCE</scope>
</reference>
<sequence>MIDLESKARETADTVEMAPICDIEKSVQVVLSAFEEIVAEKEVALKQAVNVIELFHNTGEHRLPKSEHGKAWKIYYEHSPEMRLIREALSSASQKPQQKRSETDLQSELSKAQEKIKHLEDELEKANIDLGF</sequence>
<organism evidence="2">
    <name type="scientific">marine sediment metagenome</name>
    <dbReference type="NCBI Taxonomy" id="412755"/>
    <lineage>
        <taxon>unclassified sequences</taxon>
        <taxon>metagenomes</taxon>
        <taxon>ecological metagenomes</taxon>
    </lineage>
</organism>
<gene>
    <name evidence="2" type="ORF">LCGC14_2918110</name>
</gene>
<accession>A0A0F8ZX66</accession>
<dbReference type="AlphaFoldDB" id="A0A0F8ZX66"/>
<comment type="caution">
    <text evidence="2">The sequence shown here is derived from an EMBL/GenBank/DDBJ whole genome shotgun (WGS) entry which is preliminary data.</text>
</comment>
<dbReference type="EMBL" id="LAZR01057923">
    <property type="protein sequence ID" value="KKK71024.1"/>
    <property type="molecule type" value="Genomic_DNA"/>
</dbReference>
<name>A0A0F8ZX66_9ZZZZ</name>
<proteinExistence type="predicted"/>
<evidence type="ECO:0000256" key="1">
    <source>
        <dbReference type="SAM" id="MobiDB-lite"/>
    </source>
</evidence>